<dbReference type="InterPro" id="IPR036866">
    <property type="entry name" value="RibonucZ/Hydroxyglut_hydro"/>
</dbReference>
<comment type="caution">
    <text evidence="6">The sequence shown here is derived from an EMBL/GenBank/DDBJ whole genome shotgun (WGS) entry which is preliminary data.</text>
</comment>
<evidence type="ECO:0000256" key="3">
    <source>
        <dbReference type="ARBA" id="ARBA00022723"/>
    </source>
</evidence>
<reference evidence="6" key="1">
    <citation type="journal article" date="2021" name="Nat. Commun.">
        <title>Genetic determinants of endophytism in the Arabidopsis root mycobiome.</title>
        <authorList>
            <person name="Mesny F."/>
            <person name="Miyauchi S."/>
            <person name="Thiergart T."/>
            <person name="Pickel B."/>
            <person name="Atanasova L."/>
            <person name="Karlsson M."/>
            <person name="Huettel B."/>
            <person name="Barry K.W."/>
            <person name="Haridas S."/>
            <person name="Chen C."/>
            <person name="Bauer D."/>
            <person name="Andreopoulos W."/>
            <person name="Pangilinan J."/>
            <person name="LaButti K."/>
            <person name="Riley R."/>
            <person name="Lipzen A."/>
            <person name="Clum A."/>
            <person name="Drula E."/>
            <person name="Henrissat B."/>
            <person name="Kohler A."/>
            <person name="Grigoriev I.V."/>
            <person name="Martin F.M."/>
            <person name="Hacquard S."/>
        </authorList>
    </citation>
    <scope>NUCLEOTIDE SEQUENCE</scope>
    <source>
        <strain evidence="6">MPI-SDFR-AT-0117</strain>
    </source>
</reference>
<dbReference type="PANTHER" id="PTHR42978:SF2">
    <property type="entry name" value="102 KBASES UNSTABLE REGION: FROM 1 TO 119443"/>
    <property type="match status" value="1"/>
</dbReference>
<keyword evidence="5" id="KW-0862">Zinc</keyword>
<dbReference type="EMBL" id="JAGSXJ010000021">
    <property type="protein sequence ID" value="KAH6678769.1"/>
    <property type="molecule type" value="Genomic_DNA"/>
</dbReference>
<sequence>MGSVVRSLVTVHALDAGHLTLPEAAFVTPLDNPEARKTVPSLSFLIQHHDALTGRTTRIVFDLGIRRNLQDYALRIRDHAATRKPIAGDPDTITSLALGGLVADDVDAVMFSHLHWDHVGTPSDYPRSAYVVGPGAARLVCGEAEAGKTASGSHNHFERGMLDVARVIELPPTDGQPGSEAWRGDVAMTEKTHHLAGSILARPWEPLGPFAATMDLFGDGGVRVVSSPGHLGGHINLLCRVGPDRCIYLAGDACHDRRILAGDKDVATWVDEGGRVCCIHEDKEVALDTIRCIRKAMTGETELGPVEVVLAHDGEWAERARAEGRFFPGSM</sequence>
<evidence type="ECO:0000256" key="4">
    <source>
        <dbReference type="ARBA" id="ARBA00022801"/>
    </source>
</evidence>
<dbReference type="CDD" id="cd07730">
    <property type="entry name" value="metallo-hydrolase-like_MBL-fold"/>
    <property type="match status" value="1"/>
</dbReference>
<dbReference type="InterPro" id="IPR051013">
    <property type="entry name" value="MBL_superfamily_lactonases"/>
</dbReference>
<dbReference type="PANTHER" id="PTHR42978">
    <property type="entry name" value="QUORUM-QUENCHING LACTONASE YTNP-RELATED-RELATED"/>
    <property type="match status" value="1"/>
</dbReference>
<dbReference type="SUPFAM" id="SSF56281">
    <property type="entry name" value="Metallo-hydrolase/oxidoreductase"/>
    <property type="match status" value="1"/>
</dbReference>
<organism evidence="6 7">
    <name type="scientific">Plectosphaerella plurivora</name>
    <dbReference type="NCBI Taxonomy" id="936078"/>
    <lineage>
        <taxon>Eukaryota</taxon>
        <taxon>Fungi</taxon>
        <taxon>Dikarya</taxon>
        <taxon>Ascomycota</taxon>
        <taxon>Pezizomycotina</taxon>
        <taxon>Sordariomycetes</taxon>
        <taxon>Hypocreomycetidae</taxon>
        <taxon>Glomerellales</taxon>
        <taxon>Plectosphaerellaceae</taxon>
        <taxon>Plectosphaerella</taxon>
    </lineage>
</organism>
<comment type="cofactor">
    <cofactor evidence="1">
        <name>Zn(2+)</name>
        <dbReference type="ChEBI" id="CHEBI:29105"/>
    </cofactor>
</comment>
<keyword evidence="3" id="KW-0479">Metal-binding</keyword>
<evidence type="ECO:0000256" key="5">
    <source>
        <dbReference type="ARBA" id="ARBA00022833"/>
    </source>
</evidence>
<evidence type="ECO:0000313" key="7">
    <source>
        <dbReference type="Proteomes" id="UP000770015"/>
    </source>
</evidence>
<dbReference type="Gene3D" id="3.60.15.10">
    <property type="entry name" value="Ribonuclease Z/Hydroxyacylglutathione hydrolase-like"/>
    <property type="match status" value="1"/>
</dbReference>
<evidence type="ECO:0000256" key="2">
    <source>
        <dbReference type="ARBA" id="ARBA00007749"/>
    </source>
</evidence>
<comment type="similarity">
    <text evidence="2">Belongs to the metallo-beta-lactamase superfamily.</text>
</comment>
<evidence type="ECO:0000256" key="1">
    <source>
        <dbReference type="ARBA" id="ARBA00001947"/>
    </source>
</evidence>
<proteinExistence type="inferred from homology"/>
<dbReference type="GO" id="GO:0016787">
    <property type="term" value="F:hydrolase activity"/>
    <property type="evidence" value="ECO:0007669"/>
    <property type="project" value="UniProtKB-KW"/>
</dbReference>
<accession>A0A9P9A8U3</accession>
<keyword evidence="7" id="KW-1185">Reference proteome</keyword>
<gene>
    <name evidence="6" type="ORF">F5X68DRAFT_138983</name>
</gene>
<dbReference type="Proteomes" id="UP000770015">
    <property type="component" value="Unassembled WGS sequence"/>
</dbReference>
<dbReference type="GO" id="GO:0046872">
    <property type="term" value="F:metal ion binding"/>
    <property type="evidence" value="ECO:0007669"/>
    <property type="project" value="UniProtKB-KW"/>
</dbReference>
<dbReference type="OrthoDB" id="10250730at2759"/>
<protein>
    <submittedName>
        <fullName evidence="6">Beta-lactamase-like protein</fullName>
    </submittedName>
</protein>
<evidence type="ECO:0000313" key="6">
    <source>
        <dbReference type="EMBL" id="KAH6678769.1"/>
    </source>
</evidence>
<name>A0A9P9A8U3_9PEZI</name>
<dbReference type="AlphaFoldDB" id="A0A9P9A8U3"/>
<keyword evidence="4" id="KW-0378">Hydrolase</keyword>